<dbReference type="SMART" id="SM00382">
    <property type="entry name" value="AAA"/>
    <property type="match status" value="1"/>
</dbReference>
<sequence>MLKVSNLSVSYGPIPALRDISLEIGEGDTLAVVGANGAGKSTLTLAIAGAVRPALGTIEIAGTDITGWLPEKVAFQNIALVPEGRHIFEGLTVEENLLLGMTARKESGSTASAFDEVYSMFPVLRERRTSQATRLSGGEQQQLAIARALLSKPRLLILDEPSLGLAPIMVDTVYTVLKKLKEIGVAMLLVEQNPARIGEIADHVIVLTGGSVALSGRPEILERQALEDAYFGTLKAATP</sequence>
<evidence type="ECO:0000256" key="4">
    <source>
        <dbReference type="ARBA" id="ARBA00022840"/>
    </source>
</evidence>
<dbReference type="Gene3D" id="3.40.50.300">
    <property type="entry name" value="P-loop containing nucleotide triphosphate hydrolases"/>
    <property type="match status" value="1"/>
</dbReference>
<evidence type="ECO:0000259" key="6">
    <source>
        <dbReference type="PROSITE" id="PS50893"/>
    </source>
</evidence>
<dbReference type="PANTHER" id="PTHR43820">
    <property type="entry name" value="HIGH-AFFINITY BRANCHED-CHAIN AMINO ACID TRANSPORT ATP-BINDING PROTEIN LIVF"/>
    <property type="match status" value="1"/>
</dbReference>
<dbReference type="Proteomes" id="UP001196509">
    <property type="component" value="Unassembled WGS sequence"/>
</dbReference>
<dbReference type="GO" id="GO:0016887">
    <property type="term" value="F:ATP hydrolysis activity"/>
    <property type="evidence" value="ECO:0007669"/>
    <property type="project" value="InterPro"/>
</dbReference>
<evidence type="ECO:0000313" key="8">
    <source>
        <dbReference type="Proteomes" id="UP001196509"/>
    </source>
</evidence>
<comment type="caution">
    <text evidence="7">The sequence shown here is derived from an EMBL/GenBank/DDBJ whole genome shotgun (WGS) entry which is preliminary data.</text>
</comment>
<keyword evidence="4 7" id="KW-0067">ATP-binding</keyword>
<dbReference type="AlphaFoldDB" id="A0AAE2ZPY0"/>
<evidence type="ECO:0000256" key="3">
    <source>
        <dbReference type="ARBA" id="ARBA00022741"/>
    </source>
</evidence>
<dbReference type="EMBL" id="JAICBX010000003">
    <property type="protein sequence ID" value="MBW8638725.1"/>
    <property type="molecule type" value="Genomic_DNA"/>
</dbReference>
<dbReference type="InterPro" id="IPR003593">
    <property type="entry name" value="AAA+_ATPase"/>
</dbReference>
<protein>
    <submittedName>
        <fullName evidence="7">ABC transporter ATP-binding protein</fullName>
    </submittedName>
</protein>
<dbReference type="InterPro" id="IPR052156">
    <property type="entry name" value="BCAA_Transport_ATP-bd_LivF"/>
</dbReference>
<dbReference type="Pfam" id="PF00005">
    <property type="entry name" value="ABC_tran"/>
    <property type="match status" value="1"/>
</dbReference>
<feature type="domain" description="ABC transporter" evidence="6">
    <location>
        <begin position="2"/>
        <end position="234"/>
    </location>
</feature>
<keyword evidence="5" id="KW-0029">Amino-acid transport</keyword>
<gene>
    <name evidence="7" type="ORF">K1W69_16125</name>
</gene>
<proteinExistence type="inferred from homology"/>
<dbReference type="InterPro" id="IPR003439">
    <property type="entry name" value="ABC_transporter-like_ATP-bd"/>
</dbReference>
<keyword evidence="2" id="KW-0813">Transport</keyword>
<accession>A0AAE2ZPY0</accession>
<dbReference type="PROSITE" id="PS50893">
    <property type="entry name" value="ABC_TRANSPORTER_2"/>
    <property type="match status" value="1"/>
</dbReference>
<dbReference type="GO" id="GO:0015807">
    <property type="term" value="P:L-amino acid transport"/>
    <property type="evidence" value="ECO:0007669"/>
    <property type="project" value="TreeGrafter"/>
</dbReference>
<evidence type="ECO:0000256" key="1">
    <source>
        <dbReference type="ARBA" id="ARBA00005417"/>
    </source>
</evidence>
<dbReference type="SUPFAM" id="SSF52540">
    <property type="entry name" value="P-loop containing nucleoside triphosphate hydrolases"/>
    <property type="match status" value="1"/>
</dbReference>
<reference evidence="7" key="1">
    <citation type="submission" date="2021-08" db="EMBL/GenBank/DDBJ databases">
        <title>Hoeflea bacterium WL0058 sp. nov., isolated from the sediment.</title>
        <authorList>
            <person name="Wang L."/>
            <person name="Zhang D."/>
        </authorList>
    </citation>
    <scope>NUCLEOTIDE SEQUENCE</scope>
    <source>
        <strain evidence="7">WL0058</strain>
    </source>
</reference>
<keyword evidence="3" id="KW-0547">Nucleotide-binding</keyword>
<evidence type="ECO:0000256" key="5">
    <source>
        <dbReference type="ARBA" id="ARBA00022970"/>
    </source>
</evidence>
<dbReference type="GO" id="GO:0015658">
    <property type="term" value="F:branched-chain amino acid transmembrane transporter activity"/>
    <property type="evidence" value="ECO:0007669"/>
    <property type="project" value="TreeGrafter"/>
</dbReference>
<keyword evidence="8" id="KW-1185">Reference proteome</keyword>
<dbReference type="CDD" id="cd03224">
    <property type="entry name" value="ABC_TM1139_LivF_branched"/>
    <property type="match status" value="1"/>
</dbReference>
<dbReference type="InterPro" id="IPR027417">
    <property type="entry name" value="P-loop_NTPase"/>
</dbReference>
<name>A0AAE2ZPY0_9HYPH</name>
<organism evidence="7 8">
    <name type="scientific">Flavimaribacter sediminis</name>
    <dbReference type="NCBI Taxonomy" id="2865987"/>
    <lineage>
        <taxon>Bacteria</taxon>
        <taxon>Pseudomonadati</taxon>
        <taxon>Pseudomonadota</taxon>
        <taxon>Alphaproteobacteria</taxon>
        <taxon>Hyphomicrobiales</taxon>
        <taxon>Rhizobiaceae</taxon>
        <taxon>Flavimaribacter</taxon>
    </lineage>
</organism>
<dbReference type="GO" id="GO:0005524">
    <property type="term" value="F:ATP binding"/>
    <property type="evidence" value="ECO:0007669"/>
    <property type="project" value="UniProtKB-KW"/>
</dbReference>
<evidence type="ECO:0000313" key="7">
    <source>
        <dbReference type="EMBL" id="MBW8638725.1"/>
    </source>
</evidence>
<dbReference type="PANTHER" id="PTHR43820:SF4">
    <property type="entry name" value="HIGH-AFFINITY BRANCHED-CHAIN AMINO ACID TRANSPORT ATP-BINDING PROTEIN LIVF"/>
    <property type="match status" value="1"/>
</dbReference>
<evidence type="ECO:0000256" key="2">
    <source>
        <dbReference type="ARBA" id="ARBA00022448"/>
    </source>
</evidence>
<comment type="similarity">
    <text evidence="1">Belongs to the ABC transporter superfamily.</text>
</comment>